<dbReference type="PANTHER" id="PTHR34185">
    <property type="entry name" value="DIADENYLATE CYCLASE"/>
    <property type="match status" value="1"/>
</dbReference>
<evidence type="ECO:0000256" key="5">
    <source>
        <dbReference type="ARBA" id="ARBA00022695"/>
    </source>
</evidence>
<dbReference type="InterPro" id="IPR036888">
    <property type="entry name" value="DNA_integrity_DisA_N_sf"/>
</dbReference>
<keyword evidence="4 10" id="KW-0812">Transmembrane</keyword>
<dbReference type="STRING" id="522772.Dacet_1298"/>
<evidence type="ECO:0000256" key="10">
    <source>
        <dbReference type="HAMAP-Rule" id="MF_01499"/>
    </source>
</evidence>
<dbReference type="SUPFAM" id="SSF143597">
    <property type="entry name" value="YojJ-like"/>
    <property type="match status" value="1"/>
</dbReference>
<evidence type="ECO:0000313" key="13">
    <source>
        <dbReference type="Proteomes" id="UP000002012"/>
    </source>
</evidence>
<dbReference type="HOGENOM" id="CLU_038561_0_1_0"/>
<evidence type="ECO:0000256" key="9">
    <source>
        <dbReference type="ARBA" id="ARBA00023136"/>
    </source>
</evidence>
<evidence type="ECO:0000256" key="2">
    <source>
        <dbReference type="ARBA" id="ARBA00022475"/>
    </source>
</evidence>
<organism evidence="12 13">
    <name type="scientific">Denitrovibrio acetiphilus (strain DSM 12809 / NBRC 114555 / N2460)</name>
    <dbReference type="NCBI Taxonomy" id="522772"/>
    <lineage>
        <taxon>Bacteria</taxon>
        <taxon>Pseudomonadati</taxon>
        <taxon>Deferribacterota</taxon>
        <taxon>Deferribacteres</taxon>
        <taxon>Deferribacterales</taxon>
        <taxon>Geovibrionaceae</taxon>
        <taxon>Denitrovibrio</taxon>
    </lineage>
</organism>
<dbReference type="InParanoid" id="D4H7S1"/>
<dbReference type="GO" id="GO:0106408">
    <property type="term" value="F:diadenylate cyclase activity"/>
    <property type="evidence" value="ECO:0007669"/>
    <property type="project" value="UniProtKB-EC"/>
</dbReference>
<keyword evidence="6 10" id="KW-0547">Nucleotide-binding</keyword>
<evidence type="ECO:0000256" key="8">
    <source>
        <dbReference type="ARBA" id="ARBA00022989"/>
    </source>
</evidence>
<comment type="subunit">
    <text evidence="10">Probably a homodimer.</text>
</comment>
<feature type="transmembrane region" description="Helical" evidence="10">
    <location>
        <begin position="6"/>
        <end position="28"/>
    </location>
</feature>
<keyword evidence="3 10" id="KW-0808">Transferase</keyword>
<keyword evidence="2 10" id="KW-1003">Cell membrane</keyword>
<dbReference type="PaxDb" id="522772-Dacet_1298"/>
<dbReference type="PROSITE" id="PS51794">
    <property type="entry name" value="DAC"/>
    <property type="match status" value="1"/>
</dbReference>
<dbReference type="GO" id="GO:0005524">
    <property type="term" value="F:ATP binding"/>
    <property type="evidence" value="ECO:0007669"/>
    <property type="project" value="UniProtKB-UniRule"/>
</dbReference>
<comment type="similarity">
    <text evidence="10">Belongs to the adenylate cyclase family. DacA/CdaA subfamily.</text>
</comment>
<keyword evidence="8 10" id="KW-1133">Transmembrane helix</keyword>
<dbReference type="InterPro" id="IPR034701">
    <property type="entry name" value="CdaA"/>
</dbReference>
<evidence type="ECO:0000313" key="12">
    <source>
        <dbReference type="EMBL" id="ADD68070.1"/>
    </source>
</evidence>
<dbReference type="OrthoDB" id="9807385at2"/>
<keyword evidence="9 10" id="KW-0472">Membrane</keyword>
<dbReference type="KEGG" id="dap:Dacet_1298"/>
<dbReference type="InterPro" id="IPR045585">
    <property type="entry name" value="CdaA_N"/>
</dbReference>
<evidence type="ECO:0000256" key="3">
    <source>
        <dbReference type="ARBA" id="ARBA00022679"/>
    </source>
</evidence>
<dbReference type="Gene3D" id="3.40.1700.10">
    <property type="entry name" value="DNA integrity scanning protein, DisA, N-terminal domain"/>
    <property type="match status" value="1"/>
</dbReference>
<evidence type="ECO:0000256" key="6">
    <source>
        <dbReference type="ARBA" id="ARBA00022741"/>
    </source>
</evidence>
<sequence length="269" mass="29430" precursor="true">MLELIKSVGIFDILDIAIIAIVLYYILLLIKGTRALPMLMGIMLLVLVSFAAKFLGLKTTSWVLNNFTGYLFIIIVVLFQQEIRRALAFIGETKVFGSSAKAKSVILDEIVKAATILANRQIGALIVLQRDTDLEHFLDDTGHKLDCEISREILISIFIPYSPLHDGAVLISNGRIATAGSILPLTRQTDLGKNYGTRHRAAVGVTEETDALAIAVSEEKGSITVAQNGQLSDELDADQLRDILEDIFGKKKTVLHKKGGNDVQEPSSK</sequence>
<comment type="caution">
    <text evidence="10">Lacks conserved residue(s) required for the propagation of feature annotation.</text>
</comment>
<dbReference type="AlphaFoldDB" id="D4H7S1"/>
<feature type="domain" description="DAC" evidence="11">
    <location>
        <begin position="80"/>
        <end position="237"/>
    </location>
</feature>
<evidence type="ECO:0000256" key="4">
    <source>
        <dbReference type="ARBA" id="ARBA00022692"/>
    </source>
</evidence>
<evidence type="ECO:0000259" key="11">
    <source>
        <dbReference type="PROSITE" id="PS51794"/>
    </source>
</evidence>
<feature type="transmembrane region" description="Helical" evidence="10">
    <location>
        <begin position="62"/>
        <end position="79"/>
    </location>
</feature>
<accession>D4H7S1</accession>
<dbReference type="PIRSF" id="PIRSF004793">
    <property type="entry name" value="UCP004793"/>
    <property type="match status" value="1"/>
</dbReference>
<dbReference type="InterPro" id="IPR050338">
    <property type="entry name" value="DisA"/>
</dbReference>
<dbReference type="EMBL" id="CP001968">
    <property type="protein sequence ID" value="ADD68070.1"/>
    <property type="molecule type" value="Genomic_DNA"/>
</dbReference>
<dbReference type="RefSeq" id="WP_013010592.1">
    <property type="nucleotide sequence ID" value="NC_013943.1"/>
</dbReference>
<protein>
    <recommendedName>
        <fullName evidence="10">Diadenylate cyclase</fullName>
        <shortName evidence="10">DAC</shortName>
        <ecNumber evidence="10">2.7.7.85</ecNumber>
    </recommendedName>
    <alternativeName>
        <fullName evidence="10">Cyclic-di-AMP synthase</fullName>
        <shortName evidence="10">c-di-AMP synthase</shortName>
    </alternativeName>
</protein>
<keyword evidence="5 10" id="KW-0548">Nucleotidyltransferase</keyword>
<dbReference type="FunFam" id="3.40.1700.10:FF:000002">
    <property type="entry name" value="Diadenylate cyclase"/>
    <property type="match status" value="1"/>
</dbReference>
<reference evidence="12 13" key="1">
    <citation type="journal article" date="2010" name="Stand. Genomic Sci.">
        <title>Complete genome sequence of Denitrovibrio acetiphilus type strain (N2460).</title>
        <authorList>
            <person name="Kiss H."/>
            <person name="Lang E."/>
            <person name="Lapidus A."/>
            <person name="Copeland A."/>
            <person name="Nolan M."/>
            <person name="Glavina Del Rio T."/>
            <person name="Chen F."/>
            <person name="Lucas S."/>
            <person name="Tice H."/>
            <person name="Cheng J.F."/>
            <person name="Han C."/>
            <person name="Goodwin L."/>
            <person name="Pitluck S."/>
            <person name="Liolios K."/>
            <person name="Pati A."/>
            <person name="Ivanova N."/>
            <person name="Mavromatis K."/>
            <person name="Chen A."/>
            <person name="Palaniappan K."/>
            <person name="Land M."/>
            <person name="Hauser L."/>
            <person name="Chang Y.J."/>
            <person name="Jeffries C.D."/>
            <person name="Detter J.C."/>
            <person name="Brettin T."/>
            <person name="Spring S."/>
            <person name="Rohde M."/>
            <person name="Goker M."/>
            <person name="Woyke T."/>
            <person name="Bristow J."/>
            <person name="Eisen J.A."/>
            <person name="Markowitz V."/>
            <person name="Hugenholtz P."/>
            <person name="Kyrpides N.C."/>
            <person name="Klenk H.P."/>
        </authorList>
    </citation>
    <scope>NUCLEOTIDE SEQUENCE [LARGE SCALE GENOMIC DNA]</scope>
    <source>
        <strain evidence="13">DSM 12809 / NBRC 114555 / N2460</strain>
    </source>
</reference>
<keyword evidence="13" id="KW-1185">Reference proteome</keyword>
<keyword evidence="10" id="KW-0997">Cell inner membrane</keyword>
<dbReference type="GO" id="GO:0004016">
    <property type="term" value="F:adenylate cyclase activity"/>
    <property type="evidence" value="ECO:0007669"/>
    <property type="project" value="UniProtKB-UniRule"/>
</dbReference>
<dbReference type="Proteomes" id="UP000002012">
    <property type="component" value="Chromosome"/>
</dbReference>
<dbReference type="InterPro" id="IPR014046">
    <property type="entry name" value="C-di-AMP_synthase"/>
</dbReference>
<dbReference type="HAMAP" id="MF_01499">
    <property type="entry name" value="DacA"/>
    <property type="match status" value="1"/>
</dbReference>
<comment type="function">
    <text evidence="10">Catalyzes the condensation of 2 ATP molecules into cyclic di-AMP (c-di-AMP), a second messenger used to regulate differing processes in different bacteria.</text>
</comment>
<dbReference type="PANTHER" id="PTHR34185:SF1">
    <property type="entry name" value="DIADENYLATE CYCLASE"/>
    <property type="match status" value="1"/>
</dbReference>
<dbReference type="InterPro" id="IPR003390">
    <property type="entry name" value="DNA_integrity_scan_DisA_N"/>
</dbReference>
<feature type="transmembrane region" description="Helical" evidence="10">
    <location>
        <begin position="35"/>
        <end position="56"/>
    </location>
</feature>
<dbReference type="Pfam" id="PF19293">
    <property type="entry name" value="CdaA_N"/>
    <property type="match status" value="1"/>
</dbReference>
<dbReference type="EC" id="2.7.7.85" evidence="10"/>
<name>D4H7S1_DENA2</name>
<keyword evidence="7 10" id="KW-0067">ATP-binding</keyword>
<evidence type="ECO:0000256" key="7">
    <source>
        <dbReference type="ARBA" id="ARBA00022840"/>
    </source>
</evidence>
<comment type="catalytic activity">
    <reaction evidence="1 10">
        <text>2 ATP = 3',3'-c-di-AMP + 2 diphosphate</text>
        <dbReference type="Rhea" id="RHEA:35655"/>
        <dbReference type="ChEBI" id="CHEBI:30616"/>
        <dbReference type="ChEBI" id="CHEBI:33019"/>
        <dbReference type="ChEBI" id="CHEBI:71500"/>
        <dbReference type="EC" id="2.7.7.85"/>
    </reaction>
</comment>
<gene>
    <name evidence="10" type="primary">dacA</name>
    <name evidence="12" type="ordered locus">Dacet_1298</name>
</gene>
<dbReference type="NCBIfam" id="TIGR00159">
    <property type="entry name" value="diadenylate cyclase CdaA"/>
    <property type="match status" value="1"/>
</dbReference>
<dbReference type="Pfam" id="PF02457">
    <property type="entry name" value="DAC"/>
    <property type="match status" value="1"/>
</dbReference>
<dbReference type="GO" id="GO:0006171">
    <property type="term" value="P:cAMP biosynthetic process"/>
    <property type="evidence" value="ECO:0007669"/>
    <property type="project" value="InterPro"/>
</dbReference>
<dbReference type="eggNOG" id="COG1624">
    <property type="taxonomic scope" value="Bacteria"/>
</dbReference>
<evidence type="ECO:0000256" key="1">
    <source>
        <dbReference type="ARBA" id="ARBA00000877"/>
    </source>
</evidence>
<proteinExistence type="inferred from homology"/>